<evidence type="ECO:0000259" key="19">
    <source>
        <dbReference type="PROSITE" id="PS51007"/>
    </source>
</evidence>
<dbReference type="GO" id="GO:0020037">
    <property type="term" value="F:heme binding"/>
    <property type="evidence" value="ECO:0007669"/>
    <property type="project" value="InterPro"/>
</dbReference>
<reference evidence="20" key="2">
    <citation type="submission" date="2023-01" db="EMBL/GenBank/DDBJ databases">
        <authorList>
            <person name="Sun Q."/>
            <person name="Evtushenko L."/>
        </authorList>
    </citation>
    <scope>NUCLEOTIDE SEQUENCE</scope>
    <source>
        <strain evidence="20">VKM B-2748</strain>
    </source>
</reference>
<dbReference type="InterPro" id="IPR034236">
    <property type="entry name" value="CuRO_CcO_Caa3_II"/>
</dbReference>
<evidence type="ECO:0000259" key="18">
    <source>
        <dbReference type="PROSITE" id="PS50857"/>
    </source>
</evidence>
<dbReference type="PANTHER" id="PTHR22888">
    <property type="entry name" value="CYTOCHROME C OXIDASE, SUBUNIT II"/>
    <property type="match status" value="1"/>
</dbReference>
<dbReference type="EMBL" id="BSFL01000002">
    <property type="protein sequence ID" value="GLK79594.1"/>
    <property type="molecule type" value="Genomic_DNA"/>
</dbReference>
<comment type="similarity">
    <text evidence="2">Belongs to the cytochrome c oxidase subunit 2 family.</text>
</comment>
<comment type="function">
    <text evidence="13">Subunits I and II form the functional core of the enzyme complex. Electrons originating in cytochrome c are transferred via heme a and Cu(A) to the binuclear center formed by heme a3 and Cu(B).</text>
</comment>
<evidence type="ECO:0000256" key="6">
    <source>
        <dbReference type="ARBA" id="ARBA00022692"/>
    </source>
</evidence>
<keyword evidence="21" id="KW-1185">Reference proteome</keyword>
<name>A0A9W6JPQ4_9HYPH</name>
<dbReference type="GO" id="GO:0004129">
    <property type="term" value="F:cytochrome-c oxidase activity"/>
    <property type="evidence" value="ECO:0007669"/>
    <property type="project" value="UniProtKB-EC"/>
</dbReference>
<dbReference type="SUPFAM" id="SSF46626">
    <property type="entry name" value="Cytochrome c"/>
    <property type="match status" value="1"/>
</dbReference>
<dbReference type="InterPro" id="IPR045187">
    <property type="entry name" value="CcO_II"/>
</dbReference>
<evidence type="ECO:0000256" key="7">
    <source>
        <dbReference type="ARBA" id="ARBA00022723"/>
    </source>
</evidence>
<keyword evidence="8" id="KW-0249">Electron transport</keyword>
<evidence type="ECO:0000256" key="12">
    <source>
        <dbReference type="ARBA" id="ARBA00023136"/>
    </source>
</evidence>
<reference evidence="20" key="1">
    <citation type="journal article" date="2014" name="Int. J. Syst. Evol. Microbiol.">
        <title>Complete genome sequence of Corynebacterium casei LMG S-19264T (=DSM 44701T), isolated from a smear-ripened cheese.</title>
        <authorList>
            <consortium name="US DOE Joint Genome Institute (JGI-PGF)"/>
            <person name="Walter F."/>
            <person name="Albersmeier A."/>
            <person name="Kalinowski J."/>
            <person name="Ruckert C."/>
        </authorList>
    </citation>
    <scope>NUCLEOTIDE SEQUENCE</scope>
    <source>
        <strain evidence="20">VKM B-2748</strain>
    </source>
</reference>
<proteinExistence type="inferred from homology"/>
<dbReference type="Proteomes" id="UP001143309">
    <property type="component" value="Unassembled WGS sequence"/>
</dbReference>
<dbReference type="AlphaFoldDB" id="A0A9W6JPQ4"/>
<evidence type="ECO:0000256" key="16">
    <source>
        <dbReference type="PROSITE-ProRule" id="PRU00433"/>
    </source>
</evidence>
<keyword evidence="3" id="KW-0813">Transport</keyword>
<comment type="subcellular location">
    <subcellularLocation>
        <location evidence="1">Membrane</location>
        <topology evidence="1">Multi-pass membrane protein</topology>
    </subcellularLocation>
</comment>
<dbReference type="InterPro" id="IPR014222">
    <property type="entry name" value="Cyt_c_oxidase_su2"/>
</dbReference>
<evidence type="ECO:0000256" key="14">
    <source>
        <dbReference type="ARBA" id="ARBA00031399"/>
    </source>
</evidence>
<dbReference type="Pfam" id="PF00034">
    <property type="entry name" value="Cytochrom_C"/>
    <property type="match status" value="1"/>
</dbReference>
<dbReference type="GO" id="GO:0005507">
    <property type="term" value="F:copper ion binding"/>
    <property type="evidence" value="ECO:0007669"/>
    <property type="project" value="InterPro"/>
</dbReference>
<keyword evidence="9 17" id="KW-1133">Transmembrane helix</keyword>
<evidence type="ECO:0000256" key="8">
    <source>
        <dbReference type="ARBA" id="ARBA00022982"/>
    </source>
</evidence>
<evidence type="ECO:0000313" key="20">
    <source>
        <dbReference type="EMBL" id="GLK79594.1"/>
    </source>
</evidence>
<dbReference type="Pfam" id="PF00116">
    <property type="entry name" value="COX2"/>
    <property type="match status" value="1"/>
</dbReference>
<dbReference type="GO" id="GO:0042773">
    <property type="term" value="P:ATP synthesis coupled electron transport"/>
    <property type="evidence" value="ECO:0007669"/>
    <property type="project" value="TreeGrafter"/>
</dbReference>
<organism evidence="20 21">
    <name type="scientific">Methylopila turkensis</name>
    <dbReference type="NCBI Taxonomy" id="1437816"/>
    <lineage>
        <taxon>Bacteria</taxon>
        <taxon>Pseudomonadati</taxon>
        <taxon>Pseudomonadota</taxon>
        <taxon>Alphaproteobacteria</taxon>
        <taxon>Hyphomicrobiales</taxon>
        <taxon>Methylopilaceae</taxon>
        <taxon>Methylopila</taxon>
    </lineage>
</organism>
<dbReference type="RefSeq" id="WP_271200099.1">
    <property type="nucleotide sequence ID" value="NZ_BSFL01000002.1"/>
</dbReference>
<evidence type="ECO:0000256" key="4">
    <source>
        <dbReference type="ARBA" id="ARBA00022617"/>
    </source>
</evidence>
<dbReference type="PROSITE" id="PS51007">
    <property type="entry name" value="CYTC"/>
    <property type="match status" value="1"/>
</dbReference>
<comment type="caution">
    <text evidence="20">The sequence shown here is derived from an EMBL/GenBank/DDBJ whole genome shotgun (WGS) entry which is preliminary data.</text>
</comment>
<dbReference type="GO" id="GO:0016491">
    <property type="term" value="F:oxidoreductase activity"/>
    <property type="evidence" value="ECO:0007669"/>
    <property type="project" value="InterPro"/>
</dbReference>
<keyword evidence="11" id="KW-0186">Copper</keyword>
<evidence type="ECO:0000256" key="2">
    <source>
        <dbReference type="ARBA" id="ARBA00007866"/>
    </source>
</evidence>
<dbReference type="PROSITE" id="PS51257">
    <property type="entry name" value="PROKAR_LIPOPROTEIN"/>
    <property type="match status" value="1"/>
</dbReference>
<dbReference type="GO" id="GO:0016020">
    <property type="term" value="C:membrane"/>
    <property type="evidence" value="ECO:0007669"/>
    <property type="project" value="UniProtKB-SubCell"/>
</dbReference>
<keyword evidence="12 17" id="KW-0472">Membrane</keyword>
<dbReference type="SUPFAM" id="SSF49503">
    <property type="entry name" value="Cupredoxins"/>
    <property type="match status" value="1"/>
</dbReference>
<dbReference type="PROSITE" id="PS00078">
    <property type="entry name" value="COX2"/>
    <property type="match status" value="1"/>
</dbReference>
<accession>A0A9W6JPQ4</accession>
<feature type="domain" description="Cytochrome oxidase subunit II copper A binding" evidence="18">
    <location>
        <begin position="120"/>
        <end position="235"/>
    </location>
</feature>
<evidence type="ECO:0000256" key="11">
    <source>
        <dbReference type="ARBA" id="ARBA00023008"/>
    </source>
</evidence>
<dbReference type="InterPro" id="IPR001505">
    <property type="entry name" value="Copper_CuA"/>
</dbReference>
<evidence type="ECO:0000256" key="9">
    <source>
        <dbReference type="ARBA" id="ARBA00022989"/>
    </source>
</evidence>
<protein>
    <recommendedName>
        <fullName evidence="14">Cytochrome aa3 subunit 2</fullName>
    </recommendedName>
</protein>
<keyword evidence="10 16" id="KW-0408">Iron</keyword>
<feature type="transmembrane region" description="Helical" evidence="17">
    <location>
        <begin position="52"/>
        <end position="73"/>
    </location>
</feature>
<dbReference type="Gene3D" id="2.60.40.420">
    <property type="entry name" value="Cupredoxins - blue copper proteins"/>
    <property type="match status" value="1"/>
</dbReference>
<dbReference type="InterPro" id="IPR002429">
    <property type="entry name" value="CcO_II-like_C"/>
</dbReference>
<evidence type="ECO:0000256" key="10">
    <source>
        <dbReference type="ARBA" id="ARBA00023004"/>
    </source>
</evidence>
<dbReference type="CDD" id="cd04213">
    <property type="entry name" value="CuRO_CcO_Caa3_II"/>
    <property type="match status" value="1"/>
</dbReference>
<dbReference type="PANTHER" id="PTHR22888:SF9">
    <property type="entry name" value="CYTOCHROME C OXIDASE SUBUNIT 2"/>
    <property type="match status" value="1"/>
</dbReference>
<feature type="transmembrane region" description="Helical" evidence="17">
    <location>
        <begin position="85"/>
        <end position="114"/>
    </location>
</feature>
<dbReference type="PROSITE" id="PS50857">
    <property type="entry name" value="COX2_CUA"/>
    <property type="match status" value="1"/>
</dbReference>
<gene>
    <name evidence="20" type="ORF">GCM10008174_13350</name>
</gene>
<evidence type="ECO:0000256" key="15">
    <source>
        <dbReference type="ARBA" id="ARBA00047816"/>
    </source>
</evidence>
<dbReference type="NCBIfam" id="TIGR02866">
    <property type="entry name" value="CoxB"/>
    <property type="match status" value="1"/>
</dbReference>
<evidence type="ECO:0000256" key="1">
    <source>
        <dbReference type="ARBA" id="ARBA00004141"/>
    </source>
</evidence>
<keyword evidence="7 16" id="KW-0479">Metal-binding</keyword>
<keyword evidence="5" id="KW-0679">Respiratory chain</keyword>
<evidence type="ECO:0000256" key="5">
    <source>
        <dbReference type="ARBA" id="ARBA00022660"/>
    </source>
</evidence>
<comment type="catalytic activity">
    <reaction evidence="15">
        <text>4 Fe(II)-[cytochrome c] + O2 + 8 H(+)(in) = 4 Fe(III)-[cytochrome c] + 2 H2O + 4 H(+)(out)</text>
        <dbReference type="Rhea" id="RHEA:11436"/>
        <dbReference type="Rhea" id="RHEA-COMP:10350"/>
        <dbReference type="Rhea" id="RHEA-COMP:14399"/>
        <dbReference type="ChEBI" id="CHEBI:15377"/>
        <dbReference type="ChEBI" id="CHEBI:15378"/>
        <dbReference type="ChEBI" id="CHEBI:15379"/>
        <dbReference type="ChEBI" id="CHEBI:29033"/>
        <dbReference type="ChEBI" id="CHEBI:29034"/>
        <dbReference type="EC" id="7.1.1.9"/>
    </reaction>
</comment>
<keyword evidence="4 16" id="KW-0349">Heme</keyword>
<evidence type="ECO:0000256" key="17">
    <source>
        <dbReference type="SAM" id="Phobius"/>
    </source>
</evidence>
<keyword evidence="6 17" id="KW-0812">Transmembrane</keyword>
<dbReference type="InterPro" id="IPR008972">
    <property type="entry name" value="Cupredoxin"/>
</dbReference>
<feature type="domain" description="Cytochrome c" evidence="19">
    <location>
        <begin position="244"/>
        <end position="336"/>
    </location>
</feature>
<sequence>MDSQGDKTIAARGRHWRILAVAAGALVLGGCSGVQSALDPAGFEAREVATLFWVMAIGAGVVWAIVMAIAVYATRIRPDPHEEKVGLRLILWGGVGFPTVVLAGLLVYGLGMMWTLREPGEGLRIDISGEQFWWRVTYRPQDGAAVASANEVRLPVGERVEFALTAPDVIHAFWIPSLGGKVDMIPGRENRLVLQAEKPGVYRGVCAEFCGASHALMAFDVVAMEKDAFEAWLKDQARPAAQASEQARGAELFLNNGCGACHAVSGTEAKGVVGPDLTRFGERPTVGAGLMPNTPDNVARFIRETDTLKPRAKMPAYGALKPDELQAIAGYLGSLK</sequence>
<dbReference type="InterPro" id="IPR009056">
    <property type="entry name" value="Cyt_c-like_dom"/>
</dbReference>
<evidence type="ECO:0000313" key="21">
    <source>
        <dbReference type="Proteomes" id="UP001143309"/>
    </source>
</evidence>
<evidence type="ECO:0000256" key="13">
    <source>
        <dbReference type="ARBA" id="ARBA00024688"/>
    </source>
</evidence>
<evidence type="ECO:0000256" key="3">
    <source>
        <dbReference type="ARBA" id="ARBA00022448"/>
    </source>
</evidence>
<dbReference type="InterPro" id="IPR036909">
    <property type="entry name" value="Cyt_c-like_dom_sf"/>
</dbReference>